<name>A0A1X0QJC1_9MICR</name>
<accession>A0A1X0QJC1</accession>
<dbReference type="AlphaFoldDB" id="A0A1X0QJC1"/>
<sequence>MVDKYENETFKEIKCDCGLLNTHYHLNNKEVLERALIPGKISNEFMLHPEIKNKVITNYLSANEGKLYTFSNSRFGIITSESLECSVEVGDVIIGINDYVIDDDQLIKIKEFQNHLFKFGFKSSYEFSENSYLKYLVVIVKNNLIDFDEINNFYKNISECYVTELGDYAVTNGECEFILDELNLNEYSNRLIKDEKHDNLKVKDFVKRMITNIPNIDLKTK</sequence>
<dbReference type="Proteomes" id="UP000192501">
    <property type="component" value="Unassembled WGS sequence"/>
</dbReference>
<proteinExistence type="predicted"/>
<dbReference type="VEuPathDB" id="MicrosporidiaDB:A0H76_2801"/>
<protein>
    <submittedName>
        <fullName evidence="1">Uncharacterized protein</fullName>
    </submittedName>
</protein>
<reference evidence="1 2" key="1">
    <citation type="journal article" date="2017" name="Environ. Microbiol.">
        <title>Decay of the glycolytic pathway and adaptation to intranuclear parasitism within Enterocytozoonidae microsporidia.</title>
        <authorList>
            <person name="Wiredu Boakye D."/>
            <person name="Jaroenlak P."/>
            <person name="Prachumwat A."/>
            <person name="Williams T.A."/>
            <person name="Bateman K.S."/>
            <person name="Itsathitphaisarn O."/>
            <person name="Sritunyalucksana K."/>
            <person name="Paszkiewicz K.H."/>
            <person name="Moore K.A."/>
            <person name="Stentiford G.D."/>
            <person name="Williams B.A."/>
        </authorList>
    </citation>
    <scope>NUCLEOTIDE SEQUENCE [LARGE SCALE GENOMIC DNA]</scope>
    <source>
        <strain evidence="2">canceri</strain>
    </source>
</reference>
<dbReference type="VEuPathDB" id="MicrosporidiaDB:HERIO_900"/>
<evidence type="ECO:0000313" key="2">
    <source>
        <dbReference type="Proteomes" id="UP000192501"/>
    </source>
</evidence>
<dbReference type="EMBL" id="LTAI01000098">
    <property type="protein sequence ID" value="ORD99869.1"/>
    <property type="molecule type" value="Genomic_DNA"/>
</dbReference>
<comment type="caution">
    <text evidence="1">The sequence shown here is derived from an EMBL/GenBank/DDBJ whole genome shotgun (WGS) entry which is preliminary data.</text>
</comment>
<organism evidence="1 2">
    <name type="scientific">Hepatospora eriocheir</name>
    <dbReference type="NCBI Taxonomy" id="1081669"/>
    <lineage>
        <taxon>Eukaryota</taxon>
        <taxon>Fungi</taxon>
        <taxon>Fungi incertae sedis</taxon>
        <taxon>Microsporidia</taxon>
        <taxon>Hepatosporidae</taxon>
        <taxon>Hepatospora</taxon>
    </lineage>
</organism>
<evidence type="ECO:0000313" key="1">
    <source>
        <dbReference type="EMBL" id="ORD99869.1"/>
    </source>
</evidence>
<gene>
    <name evidence="1" type="ORF">A0H76_2801</name>
</gene>